<comment type="caution">
    <text evidence="1">The sequence shown here is derived from an EMBL/GenBank/DDBJ whole genome shotgun (WGS) entry which is preliminary data.</text>
</comment>
<proteinExistence type="predicted"/>
<name>A0ABD2WUX8_9HYME</name>
<accession>A0ABD2WUX8</accession>
<dbReference type="EMBL" id="JBJJXI010000069">
    <property type="protein sequence ID" value="KAL3396793.1"/>
    <property type="molecule type" value="Genomic_DNA"/>
</dbReference>
<protein>
    <submittedName>
        <fullName evidence="1">Uncharacterized protein</fullName>
    </submittedName>
</protein>
<gene>
    <name evidence="1" type="ORF">TKK_009375</name>
</gene>
<organism evidence="1 2">
    <name type="scientific">Trichogramma kaykai</name>
    <dbReference type="NCBI Taxonomy" id="54128"/>
    <lineage>
        <taxon>Eukaryota</taxon>
        <taxon>Metazoa</taxon>
        <taxon>Ecdysozoa</taxon>
        <taxon>Arthropoda</taxon>
        <taxon>Hexapoda</taxon>
        <taxon>Insecta</taxon>
        <taxon>Pterygota</taxon>
        <taxon>Neoptera</taxon>
        <taxon>Endopterygota</taxon>
        <taxon>Hymenoptera</taxon>
        <taxon>Apocrita</taxon>
        <taxon>Proctotrupomorpha</taxon>
        <taxon>Chalcidoidea</taxon>
        <taxon>Trichogrammatidae</taxon>
        <taxon>Trichogramma</taxon>
    </lineage>
</organism>
<sequence length="145" mass="17565">MNINRIICLKQLSPSSKDIYKSHIFDKYEKRKNNLEDMCLSDFACKFSDLNKLISKDDETLDNNENPICRQKEKIIRYYNYKLDTDPMNYYKEHLLLFLPFRNENTDINNKNYKQLFTNNIDIIKKNKTKYFKINEIEIEKALDD</sequence>
<dbReference type="Proteomes" id="UP001627154">
    <property type="component" value="Unassembled WGS sequence"/>
</dbReference>
<keyword evidence="2" id="KW-1185">Reference proteome</keyword>
<dbReference type="AlphaFoldDB" id="A0ABD2WUX8"/>
<reference evidence="1 2" key="1">
    <citation type="journal article" date="2024" name="bioRxiv">
        <title>A reference genome for Trichogramma kaykai: A tiny desert-dwelling parasitoid wasp with competing sex-ratio distorters.</title>
        <authorList>
            <person name="Culotta J."/>
            <person name="Lindsey A.R."/>
        </authorList>
    </citation>
    <scope>NUCLEOTIDE SEQUENCE [LARGE SCALE GENOMIC DNA]</scope>
    <source>
        <strain evidence="1 2">KSX58</strain>
    </source>
</reference>
<evidence type="ECO:0000313" key="1">
    <source>
        <dbReference type="EMBL" id="KAL3396793.1"/>
    </source>
</evidence>
<evidence type="ECO:0000313" key="2">
    <source>
        <dbReference type="Proteomes" id="UP001627154"/>
    </source>
</evidence>